<proteinExistence type="predicted"/>
<evidence type="ECO:0000256" key="1">
    <source>
        <dbReference type="SAM" id="MobiDB-lite"/>
    </source>
</evidence>
<name>A0A916ZKM3_9HYPH</name>
<feature type="region of interest" description="Disordered" evidence="1">
    <location>
        <begin position="844"/>
        <end position="875"/>
    </location>
</feature>
<dbReference type="Proteomes" id="UP000644699">
    <property type="component" value="Unassembled WGS sequence"/>
</dbReference>
<reference evidence="2" key="1">
    <citation type="journal article" date="2014" name="Int. J. Syst. Evol. Microbiol.">
        <title>Complete genome sequence of Corynebacterium casei LMG S-19264T (=DSM 44701T), isolated from a smear-ripened cheese.</title>
        <authorList>
            <consortium name="US DOE Joint Genome Institute (JGI-PGF)"/>
            <person name="Walter F."/>
            <person name="Albersmeier A."/>
            <person name="Kalinowski J."/>
            <person name="Ruckert C."/>
        </authorList>
    </citation>
    <scope>NUCLEOTIDE SEQUENCE</scope>
    <source>
        <strain evidence="2">CGMCC 1.15367</strain>
    </source>
</reference>
<keyword evidence="3" id="KW-1185">Reference proteome</keyword>
<accession>A0A916ZKM3</accession>
<evidence type="ECO:0008006" key="4">
    <source>
        <dbReference type="Google" id="ProtNLM"/>
    </source>
</evidence>
<evidence type="ECO:0000313" key="2">
    <source>
        <dbReference type="EMBL" id="GGE02386.1"/>
    </source>
</evidence>
<dbReference type="EMBL" id="BMIQ01000003">
    <property type="protein sequence ID" value="GGE02386.1"/>
    <property type="molecule type" value="Genomic_DNA"/>
</dbReference>
<sequence>MPRKISVTTSLSPPATAREVLHEMLRTWEPAAGPTGFEGLVADALVGFTGFTFRLAKSGLQFGRDAATTSSRFAIAMEAKRYTNSVPLQELVGKSTLAAFALAEGVDLWVLAATVEVGETTERQLEQILDKGGISLLTLDWTAAGLPPLAVLLAAVRERVEAFAKLHLDPSKHAALAAGLADIAADPGFDASLAEIRDKLSPGLLGLDACRHANTAWANDTLGSRRLAQRQFSQFLVPLENRALTAERPTLRHSIGEAVDHARTDAAGDTLVLVAGGEGSGKTWAVTNWWLSADPRPILLLSIGRIAEQLSPGTEPVEMLARLAAHQSGPRDATAVARWRRRIERWSQGGRSRDAFVLVVDGLNETSGKAWASILRDLLPAVRDLGGVLVATCREQYWSREVRDRLPRYVTTIRVQVNDYDDVEFADVLRRNGVDPGDLNPRLNAFMRNPRICALALTILPRLTGIQDLSVERLLMEFWRHRLEEREDMIAHNDTDFRDLLVRHAREYRERQGAAFNRDEWRSRSGAAARDDGRDIRNDLTEIEEGRFFDGASSTYQFRPESLQFALGLLISDELKGHIDAGDDLDQAIAPIIDPIRGFDAAADVLTAAVAVSVMDAGYPDAGIAALVAVWISLQNHVEDAFDELMPHIAARPGPFLDAYELRDTDRDDGRFLRFILEAAAERESVRAALEQRVVRWLGSWTRTLPESADGPERERRQTERNEQIDARLASLTPDEQAWFAANCPELARPSGLAMAATLHLAGRAQTPFAPGLVAFAFAYKVGGTYNSAYDELAWVLRLNRIDPAEFAAAARNEVARFVAPGSSALAGQAVAFALRLMGTEADEDTAEGLAPRPSPTIMGGPEPDALDPATDPPPGVAEVAARIAAMDPTIIWNHMSTTVEDHDLERTIESLVRFEFETLREFLDRVARTISTRTGLPLRQLAWHLPWLSPILDAETIEAIDQRVAEIGADPSLAPADDADWITGTMVESVLPTRDGAAQLDVLQSLPSDAPYYFRYSRVAKPLTGDDAANRLAAVIDGDPNILERTLIFLSDGAVQVTPALRDLVIRCLGSAETEVVAAAAEFARAHDDPDIDDAVLALPRPADVDRTWRAGTVSAAISVAIARRGRVDLVEDIPVEHLDWVASRMPAALDRLADTIEATVEMLTGEIDIAPPTDAILTLEVDEPETAARISLEDRGEQFDDPFEGLNAAMSDTTGARFANRRRLLGQQLERFLDSLASAGALVVARRPFAIGLDALARSQSDRYAGWLRGILATTDDRALRNLQNVGLALAQHYAEIDANLSARTFAHLWRIDPHVTVTMGPAKHPIRFTSLFSAVSSEEIDALRGKMLEQASDDGQLETVVLAAEAAGAGVWLDDHIDGRLASATPADQALGITAASMRPANPHSDGVLDRDWKRGFLGDAARAGRTRYARSRHSDHWFDYAVAATHPHERWRYLELAIAAADRRQLMETARRVTPDLRLMGGEVGERMAKAAEKANTEGKKTLFGWRKPDSLLQQILR</sequence>
<protein>
    <recommendedName>
        <fullName evidence="4">NACHT domain-containing protein</fullName>
    </recommendedName>
</protein>
<reference evidence="2" key="2">
    <citation type="submission" date="2020-09" db="EMBL/GenBank/DDBJ databases">
        <authorList>
            <person name="Sun Q."/>
            <person name="Zhou Y."/>
        </authorList>
    </citation>
    <scope>NUCLEOTIDE SEQUENCE</scope>
    <source>
        <strain evidence="2">CGMCC 1.15367</strain>
    </source>
</reference>
<gene>
    <name evidence="2" type="ORF">GCM10011390_21580</name>
</gene>
<evidence type="ECO:0000313" key="3">
    <source>
        <dbReference type="Proteomes" id="UP000644699"/>
    </source>
</evidence>
<comment type="caution">
    <text evidence="2">The sequence shown here is derived from an EMBL/GenBank/DDBJ whole genome shotgun (WGS) entry which is preliminary data.</text>
</comment>
<organism evidence="2 3">
    <name type="scientific">Aureimonas endophytica</name>
    <dbReference type="NCBI Taxonomy" id="2027858"/>
    <lineage>
        <taxon>Bacteria</taxon>
        <taxon>Pseudomonadati</taxon>
        <taxon>Pseudomonadota</taxon>
        <taxon>Alphaproteobacteria</taxon>
        <taxon>Hyphomicrobiales</taxon>
        <taxon>Aurantimonadaceae</taxon>
        <taxon>Aureimonas</taxon>
    </lineage>
</organism>